<dbReference type="InterPro" id="IPR057666">
    <property type="entry name" value="DrpA_SLOG"/>
</dbReference>
<dbReference type="GO" id="GO:0009294">
    <property type="term" value="P:DNA-mediated transformation"/>
    <property type="evidence" value="ECO:0007669"/>
    <property type="project" value="InterPro"/>
</dbReference>
<sequence>MSDALYWIWLQEAVGIGNIKADKAVELFQSPKVVYELSRDQLTGSGLFTPKEADKIKNTTLKNAEINLELARKMGCQVITPRDSQYPRNLANIASRPCVLYTLGDISDLDDRLLITIVGARERKASDYGITAARKLSFDLAAAGCTVVSGLAKGVDTAAHEGALLAGGKTIGFCACGLDYRYPAGSDELKRKMLENGGALISEFPFGEQAHKYNFSIRNRLLSGISSGVVVAQASLTSGALITARYAFEQDRDVFAVPGDMFDPTMAGCNRLIKDRAKIVLNVYSILEEYINCFPPTIDKTQVVGKIKEANAKLNRQPVDFAGRREGEPLPMVAQDNPGEKMIHRLSQEELDRQNISEIGKKIYRMLSYDPMDCDMISQRGGLEAMEVMSAMTELELVGLADVLPGKRYIIKERN</sequence>
<accession>A0A926IH63</accession>
<gene>
    <name evidence="4" type="primary">dprA</name>
    <name evidence="4" type="ORF">H8705_02140</name>
</gene>
<feature type="domain" description="DprA winged helix" evidence="3">
    <location>
        <begin position="361"/>
        <end position="407"/>
    </location>
</feature>
<dbReference type="InterPro" id="IPR036388">
    <property type="entry name" value="WH-like_DNA-bd_sf"/>
</dbReference>
<dbReference type="Gene3D" id="3.40.50.450">
    <property type="match status" value="1"/>
</dbReference>
<evidence type="ECO:0000259" key="3">
    <source>
        <dbReference type="Pfam" id="PF17782"/>
    </source>
</evidence>
<feature type="domain" description="Smf/DprA SLOG" evidence="2">
    <location>
        <begin position="77"/>
        <end position="290"/>
    </location>
</feature>
<reference evidence="4" key="1">
    <citation type="submission" date="2020-08" db="EMBL/GenBank/DDBJ databases">
        <title>Genome public.</title>
        <authorList>
            <person name="Liu C."/>
            <person name="Sun Q."/>
        </authorList>
    </citation>
    <scope>NUCLEOTIDE SEQUENCE</scope>
    <source>
        <strain evidence="4">NSJ-64</strain>
    </source>
</reference>
<organism evidence="4 5">
    <name type="scientific">Youxingia wuxianensis</name>
    <dbReference type="NCBI Taxonomy" id="2763678"/>
    <lineage>
        <taxon>Bacteria</taxon>
        <taxon>Bacillati</taxon>
        <taxon>Bacillota</taxon>
        <taxon>Clostridia</taxon>
        <taxon>Eubacteriales</taxon>
        <taxon>Oscillospiraceae</taxon>
        <taxon>Youxingia</taxon>
    </lineage>
</organism>
<keyword evidence="5" id="KW-1185">Reference proteome</keyword>
<dbReference type="EMBL" id="JACRTD010000001">
    <property type="protein sequence ID" value="MBC8584383.1"/>
    <property type="molecule type" value="Genomic_DNA"/>
</dbReference>
<dbReference type="InterPro" id="IPR003488">
    <property type="entry name" value="DprA"/>
</dbReference>
<dbReference type="Pfam" id="PF02481">
    <property type="entry name" value="DNA_processg_A"/>
    <property type="match status" value="1"/>
</dbReference>
<protein>
    <submittedName>
        <fullName evidence="4">DNA-protecting protein DprA</fullName>
    </submittedName>
</protein>
<comment type="caution">
    <text evidence="4">The sequence shown here is derived from an EMBL/GenBank/DDBJ whole genome shotgun (WGS) entry which is preliminary data.</text>
</comment>
<dbReference type="NCBIfam" id="TIGR00732">
    <property type="entry name" value="dprA"/>
    <property type="match status" value="1"/>
</dbReference>
<dbReference type="PANTHER" id="PTHR43022:SF1">
    <property type="entry name" value="PROTEIN SMF"/>
    <property type="match status" value="1"/>
</dbReference>
<evidence type="ECO:0000313" key="4">
    <source>
        <dbReference type="EMBL" id="MBC8584383.1"/>
    </source>
</evidence>
<comment type="similarity">
    <text evidence="1">Belongs to the DprA/Smf family.</text>
</comment>
<dbReference type="Pfam" id="PF17782">
    <property type="entry name" value="WHD_DprA"/>
    <property type="match status" value="1"/>
</dbReference>
<evidence type="ECO:0000313" key="5">
    <source>
        <dbReference type="Proteomes" id="UP000623678"/>
    </source>
</evidence>
<evidence type="ECO:0000259" key="2">
    <source>
        <dbReference type="Pfam" id="PF02481"/>
    </source>
</evidence>
<proteinExistence type="inferred from homology"/>
<dbReference type="RefSeq" id="WP_262394205.1">
    <property type="nucleotide sequence ID" value="NZ_JACRTD010000001.1"/>
</dbReference>
<evidence type="ECO:0000256" key="1">
    <source>
        <dbReference type="ARBA" id="ARBA00006525"/>
    </source>
</evidence>
<dbReference type="AlphaFoldDB" id="A0A926IH63"/>
<dbReference type="SUPFAM" id="SSF102405">
    <property type="entry name" value="MCP/YpsA-like"/>
    <property type="match status" value="1"/>
</dbReference>
<dbReference type="Gene3D" id="1.10.10.10">
    <property type="entry name" value="Winged helix-like DNA-binding domain superfamily/Winged helix DNA-binding domain"/>
    <property type="match status" value="1"/>
</dbReference>
<dbReference type="PANTHER" id="PTHR43022">
    <property type="entry name" value="PROTEIN SMF"/>
    <property type="match status" value="1"/>
</dbReference>
<name>A0A926IH63_9FIRM</name>
<dbReference type="InterPro" id="IPR041614">
    <property type="entry name" value="DprA_WH"/>
</dbReference>
<dbReference type="Proteomes" id="UP000623678">
    <property type="component" value="Unassembled WGS sequence"/>
</dbReference>